<evidence type="ECO:0000256" key="2">
    <source>
        <dbReference type="ARBA" id="ARBA00022840"/>
    </source>
</evidence>
<dbReference type="EMBL" id="JAXAFO010000024">
    <property type="protein sequence ID" value="MDX6850415.1"/>
    <property type="molecule type" value="Genomic_DNA"/>
</dbReference>
<evidence type="ECO:0000313" key="5">
    <source>
        <dbReference type="Proteomes" id="UP001273505"/>
    </source>
</evidence>
<dbReference type="Pfam" id="PF06414">
    <property type="entry name" value="Zeta_toxin"/>
    <property type="match status" value="1"/>
</dbReference>
<feature type="domain" description="Zeta toxin" evidence="3">
    <location>
        <begin position="29"/>
        <end position="215"/>
    </location>
</feature>
<dbReference type="InterPro" id="IPR027417">
    <property type="entry name" value="P-loop_NTPase"/>
</dbReference>
<reference evidence="4 5" key="1">
    <citation type="submission" date="2023-11" db="EMBL/GenBank/DDBJ databases">
        <title>Gilvimarinus fulvus sp. nov., isolated from the surface of Kelp.</title>
        <authorList>
            <person name="Sun Y.Y."/>
            <person name="Gong Y."/>
            <person name="Du Z.J."/>
        </authorList>
    </citation>
    <scope>NUCLEOTIDE SEQUENCE [LARGE SCALE GENOMIC DNA]</scope>
    <source>
        <strain evidence="4 5">SDUM040013</strain>
    </source>
</reference>
<name>A0ABU4S058_9GAMM</name>
<dbReference type="Proteomes" id="UP001273505">
    <property type="component" value="Unassembled WGS sequence"/>
</dbReference>
<keyword evidence="5" id="KW-1185">Reference proteome</keyword>
<accession>A0ABU4S058</accession>
<keyword evidence="1" id="KW-0547">Nucleotide-binding</keyword>
<organism evidence="4 5">
    <name type="scientific">Gilvimarinus gilvus</name>
    <dbReference type="NCBI Taxonomy" id="3058038"/>
    <lineage>
        <taxon>Bacteria</taxon>
        <taxon>Pseudomonadati</taxon>
        <taxon>Pseudomonadota</taxon>
        <taxon>Gammaproteobacteria</taxon>
        <taxon>Cellvibrionales</taxon>
        <taxon>Cellvibrionaceae</taxon>
        <taxon>Gilvimarinus</taxon>
    </lineage>
</organism>
<evidence type="ECO:0000256" key="1">
    <source>
        <dbReference type="ARBA" id="ARBA00022741"/>
    </source>
</evidence>
<evidence type="ECO:0000313" key="4">
    <source>
        <dbReference type="EMBL" id="MDX6850415.1"/>
    </source>
</evidence>
<dbReference type="InterPro" id="IPR010488">
    <property type="entry name" value="Zeta_toxin_domain"/>
</dbReference>
<evidence type="ECO:0000259" key="3">
    <source>
        <dbReference type="Pfam" id="PF06414"/>
    </source>
</evidence>
<proteinExistence type="predicted"/>
<keyword evidence="2" id="KW-0067">ATP-binding</keyword>
<dbReference type="RefSeq" id="WP_302720980.1">
    <property type="nucleotide sequence ID" value="NZ_JAULRU010000220.1"/>
</dbReference>
<dbReference type="SUPFAM" id="SSF52540">
    <property type="entry name" value="P-loop containing nucleoside triphosphate hydrolases"/>
    <property type="match status" value="1"/>
</dbReference>
<dbReference type="Gene3D" id="3.40.50.300">
    <property type="entry name" value="P-loop containing nucleotide triphosphate hydrolases"/>
    <property type="match status" value="1"/>
</dbReference>
<protein>
    <submittedName>
        <fullName evidence="4">Zeta toxin family protein</fullName>
    </submittedName>
</protein>
<gene>
    <name evidence="4" type="ORF">SCD92_13665</name>
</gene>
<comment type="caution">
    <text evidence="4">The sequence shown here is derived from an EMBL/GenBank/DDBJ whole genome shotgun (WGS) entry which is preliminary data.</text>
</comment>
<sequence>MNLSKEEVAIETAALAFAKAHKKPIAKRLTDKAVYPSEEEPVSVFMAGSPGAGKTEVSLELLDDLAQGENQVIRIDPDELRREFAQYDGNNSYLFQKGVSVLVEKTHDLALKQKQSFLLDGTLSNLDKARVNIRRSLGKGRAVHILYVYQDPCLAWAFVQAREQAEGRRILLAHFIEQYFAARENVNCLKREFGKEIAVDLVLKDVNNGRRAYEANIDVVDNHVPEKYTPTDLEKLLTS</sequence>